<protein>
    <recommendedName>
        <fullName evidence="3">Restriction endonuclease domain-containing protein</fullName>
    </recommendedName>
</protein>
<accession>A0A369KDN7</accession>
<evidence type="ECO:0000313" key="1">
    <source>
        <dbReference type="EMBL" id="RDB30997.1"/>
    </source>
</evidence>
<dbReference type="OrthoDB" id="2947980at2759"/>
<reference evidence="1" key="1">
    <citation type="submission" date="2018-04" db="EMBL/GenBank/DDBJ databases">
        <title>Whole genome sequencing of Hypsizygus marmoreus.</title>
        <authorList>
            <person name="Choi I.-G."/>
            <person name="Min B."/>
            <person name="Kim J.-G."/>
            <person name="Kim S."/>
            <person name="Oh Y.-L."/>
            <person name="Kong W.-S."/>
            <person name="Park H."/>
            <person name="Jeong J."/>
            <person name="Song E.-S."/>
        </authorList>
    </citation>
    <scope>NUCLEOTIDE SEQUENCE [LARGE SCALE GENOMIC DNA]</scope>
    <source>
        <strain evidence="1">51987-8</strain>
    </source>
</reference>
<dbReference type="AlphaFoldDB" id="A0A369KDN7"/>
<dbReference type="InParanoid" id="A0A369KDN7"/>
<gene>
    <name evidence="1" type="ORF">Hypma_000112</name>
</gene>
<keyword evidence="2" id="KW-1185">Reference proteome</keyword>
<name>A0A369KDN7_HYPMA</name>
<dbReference type="EMBL" id="LUEZ02000002">
    <property type="protein sequence ID" value="RDB30997.1"/>
    <property type="molecule type" value="Genomic_DNA"/>
</dbReference>
<dbReference type="Proteomes" id="UP000076154">
    <property type="component" value="Unassembled WGS sequence"/>
</dbReference>
<evidence type="ECO:0008006" key="3">
    <source>
        <dbReference type="Google" id="ProtNLM"/>
    </source>
</evidence>
<organism evidence="1 2">
    <name type="scientific">Hypsizygus marmoreus</name>
    <name type="common">White beech mushroom</name>
    <name type="synonym">Agaricus marmoreus</name>
    <dbReference type="NCBI Taxonomy" id="39966"/>
    <lineage>
        <taxon>Eukaryota</taxon>
        <taxon>Fungi</taxon>
        <taxon>Dikarya</taxon>
        <taxon>Basidiomycota</taxon>
        <taxon>Agaricomycotina</taxon>
        <taxon>Agaricomycetes</taxon>
        <taxon>Agaricomycetidae</taxon>
        <taxon>Agaricales</taxon>
        <taxon>Tricholomatineae</taxon>
        <taxon>Lyophyllaceae</taxon>
        <taxon>Hypsizygus</taxon>
    </lineage>
</organism>
<comment type="caution">
    <text evidence="1">The sequence shown here is derived from an EMBL/GenBank/DDBJ whole genome shotgun (WGS) entry which is preliminary data.</text>
</comment>
<evidence type="ECO:0000313" key="2">
    <source>
        <dbReference type="Proteomes" id="UP000076154"/>
    </source>
</evidence>
<sequence length="302" mass="33704">MAPPNSGPLDAALQYQGQSAPSICPSLSSVAKVRACVNGAIAEQKAMFTSFQVSEDDLQTIVAFLQGREYKQIRITCSDDYNLILRFMPGFTHGAMVQTLTYMIVSALTASPHLPPGFHVLSHVVIAGGATVQLNFEHKRYKEPDQSFYPGEDFSWPLVVIEIGVAEALRELETDARHWLSHTPVLNMVILMTIGPQVAVPDIDELPVPCINIIHYEKVVSTNDRNTGPQVEVRKTFEKSWTAREVISDYCLPLRYFFLEGSPRHQALQLLEGDPQIVVPLKEILVLRGIIRDSWHRRPACG</sequence>
<proteinExistence type="predicted"/>